<dbReference type="GO" id="GO:0016020">
    <property type="term" value="C:membrane"/>
    <property type="evidence" value="ECO:0007669"/>
    <property type="project" value="UniProtKB-SubCell"/>
</dbReference>
<feature type="transmembrane region" description="Helical" evidence="7">
    <location>
        <begin position="50"/>
        <end position="73"/>
    </location>
</feature>
<dbReference type="PANTHER" id="PTHR40021:SF1">
    <property type="entry name" value="DEFECT AT LOW TEMPERATURE PROTEIN 1"/>
    <property type="match status" value="1"/>
</dbReference>
<keyword evidence="6 7" id="KW-0472">Membrane</keyword>
<evidence type="ECO:0000256" key="1">
    <source>
        <dbReference type="ARBA" id="ARBA00002489"/>
    </source>
</evidence>
<dbReference type="eggNOG" id="ENOG502RAJJ">
    <property type="taxonomic scope" value="Eukaryota"/>
</dbReference>
<dbReference type="Proteomes" id="UP000009131">
    <property type="component" value="Unassembled WGS sequence"/>
</dbReference>
<evidence type="ECO:0000256" key="4">
    <source>
        <dbReference type="ARBA" id="ARBA00022692"/>
    </source>
</evidence>
<gene>
    <name evidence="8" type="primary">Mo06370</name>
    <name evidence="7" type="synonym">DLT1</name>
    <name evidence="8" type="ORF">E5Q_06370</name>
</gene>
<dbReference type="InterPro" id="IPR038869">
    <property type="entry name" value="DLT1"/>
</dbReference>
<feature type="transmembrane region" description="Helical" evidence="7">
    <location>
        <begin position="12"/>
        <end position="30"/>
    </location>
</feature>
<protein>
    <recommendedName>
        <fullName evidence="3 7">Defect at low temperature protein 1</fullName>
    </recommendedName>
</protein>
<comment type="caution">
    <text evidence="8">The sequence shown here is derived from an EMBL/GenBank/DDBJ whole genome shotgun (WGS) entry which is preliminary data.</text>
</comment>
<evidence type="ECO:0000256" key="5">
    <source>
        <dbReference type="ARBA" id="ARBA00022989"/>
    </source>
</evidence>
<sequence length="251" mass="28029">MTRSISSHLYRGSFYLLMLGTGLVLLGGLYDIMQQVTDSSRGPSRVSDSVIAAGSYLSVGILAILISVSRIVTVRRTKASIPKAYLPIREGDVSSAVHRLVATEYTRVAIIATVGQPQRRTIPGYGTSDSPYPRLHFRTAIKETAKVLTRLIETHLTDKDLQQLARQSPRQSTLVRLAPFLFERLSPDIEPLVPPQYLPLLKLYDSHVDNARYRRKEPTQQEYEDCLRVLALLVAAVQRSRPASETADVRT</sequence>
<reference evidence="8 9" key="2">
    <citation type="journal article" date="2012" name="Open Biol.">
        <title>Characteristics of nucleosomes and linker DNA regions on the genome of the basidiomycete Mixia osmundae revealed by mono- and dinucleosome mapping.</title>
        <authorList>
            <person name="Nishida H."/>
            <person name="Kondo S."/>
            <person name="Matsumoto T."/>
            <person name="Suzuki Y."/>
            <person name="Yoshikawa H."/>
            <person name="Taylor T.D."/>
            <person name="Sugiyama J."/>
        </authorList>
    </citation>
    <scope>NUCLEOTIDE SEQUENCE [LARGE SCALE GENOMIC DNA]</scope>
    <source>
        <strain evidence="9">CBS 9802 / IAM 14324 / JCM 22182 / KY 12970</strain>
    </source>
</reference>
<dbReference type="InParanoid" id="G7EA07"/>
<proteinExistence type="inferred from homology"/>
<keyword evidence="9" id="KW-1185">Reference proteome</keyword>
<organism evidence="8 9">
    <name type="scientific">Mixia osmundae (strain CBS 9802 / IAM 14324 / JCM 22182 / KY 12970)</name>
    <dbReference type="NCBI Taxonomy" id="764103"/>
    <lineage>
        <taxon>Eukaryota</taxon>
        <taxon>Fungi</taxon>
        <taxon>Dikarya</taxon>
        <taxon>Basidiomycota</taxon>
        <taxon>Pucciniomycotina</taxon>
        <taxon>Mixiomycetes</taxon>
        <taxon>Mixiales</taxon>
        <taxon>Mixiaceae</taxon>
        <taxon>Mixia</taxon>
    </lineage>
</organism>
<evidence type="ECO:0000256" key="3">
    <source>
        <dbReference type="ARBA" id="ARBA00021353"/>
    </source>
</evidence>
<evidence type="ECO:0000256" key="2">
    <source>
        <dbReference type="ARBA" id="ARBA00005550"/>
    </source>
</evidence>
<dbReference type="AlphaFoldDB" id="G7EA07"/>
<dbReference type="OMA" id="QEYTRAC"/>
<dbReference type="EMBL" id="BABT02000221">
    <property type="protein sequence ID" value="GAA99667.1"/>
    <property type="molecule type" value="Genomic_DNA"/>
</dbReference>
<evidence type="ECO:0000256" key="6">
    <source>
        <dbReference type="ARBA" id="ARBA00023136"/>
    </source>
</evidence>
<evidence type="ECO:0000313" key="9">
    <source>
        <dbReference type="Proteomes" id="UP000009131"/>
    </source>
</evidence>
<comment type="function">
    <text evidence="1 7">Required for growth under high-pressure and low-temperature conditions.</text>
</comment>
<name>G7EA07_MIXOS</name>
<keyword evidence="5 7" id="KW-1133">Transmembrane helix</keyword>
<dbReference type="RefSeq" id="XP_014568923.1">
    <property type="nucleotide sequence ID" value="XM_014713437.1"/>
</dbReference>
<comment type="subcellular location">
    <subcellularLocation>
        <location evidence="7">Membrane</location>
        <topology evidence="7">Multi-pass membrane protein</topology>
    </subcellularLocation>
</comment>
<dbReference type="PANTHER" id="PTHR40021">
    <property type="entry name" value="DEFECT AT LOW TEMPERATURE PROTEIN 1"/>
    <property type="match status" value="1"/>
</dbReference>
<evidence type="ECO:0000256" key="7">
    <source>
        <dbReference type="RuleBase" id="RU367100"/>
    </source>
</evidence>
<keyword evidence="4 7" id="KW-0812">Transmembrane</keyword>
<dbReference type="HOGENOM" id="CLU_1107362_0_0_1"/>
<reference evidence="8 9" key="1">
    <citation type="journal article" date="2011" name="J. Gen. Appl. Microbiol.">
        <title>Draft genome sequencing of the enigmatic basidiomycete Mixia osmundae.</title>
        <authorList>
            <person name="Nishida H."/>
            <person name="Nagatsuka Y."/>
            <person name="Sugiyama J."/>
        </authorList>
    </citation>
    <scope>NUCLEOTIDE SEQUENCE [LARGE SCALE GENOMIC DNA]</scope>
    <source>
        <strain evidence="9">CBS 9802 / IAM 14324 / JCM 22182 / KY 12970</strain>
    </source>
</reference>
<accession>G7EA07</accession>
<evidence type="ECO:0000313" key="8">
    <source>
        <dbReference type="EMBL" id="GAA99667.1"/>
    </source>
</evidence>
<comment type="similarity">
    <text evidence="2 7">Belongs to the DLT1 family.</text>
</comment>
<dbReference type="OrthoDB" id="337038at2759"/>